<dbReference type="EMBL" id="BART01018716">
    <property type="protein sequence ID" value="GAG77216.1"/>
    <property type="molecule type" value="Genomic_DNA"/>
</dbReference>
<accession>X1BYI1</accession>
<dbReference type="AlphaFoldDB" id="X1BYI1"/>
<proteinExistence type="predicted"/>
<protein>
    <submittedName>
        <fullName evidence="1">Uncharacterized protein</fullName>
    </submittedName>
</protein>
<organism evidence="1">
    <name type="scientific">marine sediment metagenome</name>
    <dbReference type="NCBI Taxonomy" id="412755"/>
    <lineage>
        <taxon>unclassified sequences</taxon>
        <taxon>metagenomes</taxon>
        <taxon>ecological metagenomes</taxon>
    </lineage>
</organism>
<reference evidence="1" key="1">
    <citation type="journal article" date="2014" name="Front. Microbiol.">
        <title>High frequency of phylogenetically diverse reductive dehalogenase-homologous genes in deep subseafloor sedimentary metagenomes.</title>
        <authorList>
            <person name="Kawai M."/>
            <person name="Futagami T."/>
            <person name="Toyoda A."/>
            <person name="Takaki Y."/>
            <person name="Nishi S."/>
            <person name="Hori S."/>
            <person name="Arai W."/>
            <person name="Tsubouchi T."/>
            <person name="Morono Y."/>
            <person name="Uchiyama I."/>
            <person name="Ito T."/>
            <person name="Fujiyama A."/>
            <person name="Inagaki F."/>
            <person name="Takami H."/>
        </authorList>
    </citation>
    <scope>NUCLEOTIDE SEQUENCE</scope>
    <source>
        <strain evidence="1">Expedition CK06-06</strain>
    </source>
</reference>
<name>X1BYI1_9ZZZZ</name>
<comment type="caution">
    <text evidence="1">The sequence shown here is derived from an EMBL/GenBank/DDBJ whole genome shotgun (WGS) entry which is preliminary data.</text>
</comment>
<gene>
    <name evidence="1" type="ORF">S01H4_35245</name>
</gene>
<sequence>FCFWLIKFAMGAATDKEAGILMEEGAVYAVTYKGKVKITGGRTVNKFLIEEVNLTEIPEGEPGGDIPS</sequence>
<feature type="non-terminal residue" evidence="1">
    <location>
        <position position="1"/>
    </location>
</feature>
<evidence type="ECO:0000313" key="1">
    <source>
        <dbReference type="EMBL" id="GAG77216.1"/>
    </source>
</evidence>